<keyword evidence="1" id="KW-0732">Signal</keyword>
<organism evidence="2 3">
    <name type="scientific">Pectinatus brassicae</name>
    <dbReference type="NCBI Taxonomy" id="862415"/>
    <lineage>
        <taxon>Bacteria</taxon>
        <taxon>Bacillati</taxon>
        <taxon>Bacillota</taxon>
        <taxon>Negativicutes</taxon>
        <taxon>Selenomonadales</taxon>
        <taxon>Selenomonadaceae</taxon>
        <taxon>Pectinatus</taxon>
    </lineage>
</organism>
<evidence type="ECO:0000256" key="1">
    <source>
        <dbReference type="SAM" id="SignalP"/>
    </source>
</evidence>
<reference evidence="2 3" key="1">
    <citation type="submission" date="2020-08" db="EMBL/GenBank/DDBJ databases">
        <title>Genomic Encyclopedia of Type Strains, Phase IV (KMG-IV): sequencing the most valuable type-strain genomes for metagenomic binning, comparative biology and taxonomic classification.</title>
        <authorList>
            <person name="Goeker M."/>
        </authorList>
    </citation>
    <scope>NUCLEOTIDE SEQUENCE [LARGE SCALE GENOMIC DNA]</scope>
    <source>
        <strain evidence="2 3">DSM 24661</strain>
    </source>
</reference>
<dbReference type="RefSeq" id="WP_183860275.1">
    <property type="nucleotide sequence ID" value="NZ_JACHFH010000009.1"/>
</dbReference>
<accession>A0A840UST3</accession>
<evidence type="ECO:0000313" key="2">
    <source>
        <dbReference type="EMBL" id="MBB5335874.1"/>
    </source>
</evidence>
<feature type="signal peptide" evidence="1">
    <location>
        <begin position="1"/>
        <end position="24"/>
    </location>
</feature>
<evidence type="ECO:0000313" key="3">
    <source>
        <dbReference type="Proteomes" id="UP000559117"/>
    </source>
</evidence>
<sequence>MKHTFKSLFIAFCLLLMGTAAAFAAPVEKTVIMDDSFDLSSIHTIAIAMPNYIENEKSPKLDEVIKALAQSGFDSRSVKHLTIIPYSVIAKNIQAETGKDLQTLDKNEAKSLFTAQVKKYADAYLVLTAAKDSRVVMFYDLYSAKDNKYLYSYEVIGGGQGDNNLRSYTTFNDMFYDAFAQSVKDQKKTK</sequence>
<feature type="chain" id="PRO_5032510077" evidence="1">
    <location>
        <begin position="25"/>
        <end position="190"/>
    </location>
</feature>
<protein>
    <submittedName>
        <fullName evidence="2">Uncharacterized protein</fullName>
    </submittedName>
</protein>
<gene>
    <name evidence="2" type="ORF">HNR32_001008</name>
</gene>
<dbReference type="Proteomes" id="UP000559117">
    <property type="component" value="Unassembled WGS sequence"/>
</dbReference>
<dbReference type="EMBL" id="JACHFH010000009">
    <property type="protein sequence ID" value="MBB5335874.1"/>
    <property type="molecule type" value="Genomic_DNA"/>
</dbReference>
<name>A0A840UST3_9FIRM</name>
<proteinExistence type="predicted"/>
<dbReference type="AlphaFoldDB" id="A0A840UST3"/>
<comment type="caution">
    <text evidence="2">The sequence shown here is derived from an EMBL/GenBank/DDBJ whole genome shotgun (WGS) entry which is preliminary data.</text>
</comment>
<keyword evidence="3" id="KW-1185">Reference proteome</keyword>